<name>A0A101DEG6_ARCFL</name>
<feature type="domain" description="Ribbon-helix-helix protein CopG" evidence="1">
    <location>
        <begin position="7"/>
        <end position="43"/>
    </location>
</feature>
<dbReference type="Gene3D" id="1.10.1220.10">
    <property type="entry name" value="Met repressor-like"/>
    <property type="match status" value="1"/>
</dbReference>
<dbReference type="InterPro" id="IPR013321">
    <property type="entry name" value="Arc_rbn_hlx_hlx"/>
</dbReference>
<dbReference type="SUPFAM" id="SSF47598">
    <property type="entry name" value="Ribbon-helix-helix"/>
    <property type="match status" value="1"/>
</dbReference>
<evidence type="ECO:0000313" key="5">
    <source>
        <dbReference type="Proteomes" id="UP000054307"/>
    </source>
</evidence>
<dbReference type="CDD" id="cd22231">
    <property type="entry name" value="RHH_NikR_HicB-like"/>
    <property type="match status" value="1"/>
</dbReference>
<dbReference type="EMBL" id="LGEQ01000011">
    <property type="protein sequence ID" value="KUJ94013.1"/>
    <property type="molecule type" value="Genomic_DNA"/>
</dbReference>
<dbReference type="GO" id="GO:0006355">
    <property type="term" value="P:regulation of DNA-templated transcription"/>
    <property type="evidence" value="ECO:0007669"/>
    <property type="project" value="InterPro"/>
</dbReference>
<dbReference type="InterPro" id="IPR002145">
    <property type="entry name" value="CopG"/>
</dbReference>
<dbReference type="EMBL" id="LGEX01000014">
    <property type="protein sequence ID" value="KUK07043.1"/>
    <property type="molecule type" value="Genomic_DNA"/>
</dbReference>
<reference evidence="4 5" key="2">
    <citation type="journal article" date="2015" name="MBio">
        <title>Genome-Resolved Metagenomic Analysis Reveals Roles for Candidate Phyla and Other Microbial Community Members in Biogeochemical Transformations in Oil Reservoirs.</title>
        <authorList>
            <person name="Hu P."/>
            <person name="Tom L."/>
            <person name="Singh A."/>
            <person name="Thomas B.C."/>
            <person name="Baker B.J."/>
            <person name="Piceno Y.M."/>
            <person name="Andersen G.L."/>
            <person name="Banfield J.F."/>
        </authorList>
    </citation>
    <scope>NUCLEOTIDE SEQUENCE [LARGE SCALE GENOMIC DNA]</scope>
</reference>
<reference evidence="2" key="1">
    <citation type="journal article" date="2015" name="MBio">
        <title>Genome-resolved metagenomic analysis reveals roles for candidate phyla and other microbial community members in biogeochemical transformations in oil reservoirs.</title>
        <authorList>
            <person name="Hu P."/>
            <person name="Tom L."/>
            <person name="Singh A."/>
            <person name="Thomas B.C."/>
            <person name="Baker B.J."/>
            <person name="Piceno Y.M."/>
            <person name="Andersen G.L."/>
            <person name="Banfield J.F."/>
        </authorList>
    </citation>
    <scope>NUCLEOTIDE SEQUENCE [LARGE SCALE GENOMIC DNA]</scope>
    <source>
        <strain evidence="3">49_2300</strain>
        <strain evidence="2">49_95</strain>
    </source>
</reference>
<dbReference type="Pfam" id="PF01402">
    <property type="entry name" value="RHH_1"/>
    <property type="match status" value="1"/>
</dbReference>
<dbReference type="Proteomes" id="UP000054307">
    <property type="component" value="Unassembled WGS sequence"/>
</dbReference>
<evidence type="ECO:0000313" key="2">
    <source>
        <dbReference type="EMBL" id="KUJ94013.1"/>
    </source>
</evidence>
<dbReference type="AlphaFoldDB" id="A0A101DEG6"/>
<dbReference type="InterPro" id="IPR010985">
    <property type="entry name" value="Ribbon_hlx_hlx"/>
</dbReference>
<organism evidence="2 5">
    <name type="scientific">Archaeoglobus fulgidus</name>
    <dbReference type="NCBI Taxonomy" id="2234"/>
    <lineage>
        <taxon>Archaea</taxon>
        <taxon>Methanobacteriati</taxon>
        <taxon>Methanobacteriota</taxon>
        <taxon>Archaeoglobi</taxon>
        <taxon>Archaeoglobales</taxon>
        <taxon>Archaeoglobaceae</taxon>
        <taxon>Archaeoglobus</taxon>
    </lineage>
</organism>
<evidence type="ECO:0000313" key="3">
    <source>
        <dbReference type="EMBL" id="KUK07043.1"/>
    </source>
</evidence>
<evidence type="ECO:0000313" key="4">
    <source>
        <dbReference type="Proteomes" id="UP000054015"/>
    </source>
</evidence>
<dbReference type="PATRIC" id="fig|2234.6.peg.1248"/>
<accession>A0A101DEG6</accession>
<proteinExistence type="predicted"/>
<evidence type="ECO:0000259" key="1">
    <source>
        <dbReference type="Pfam" id="PF01402"/>
    </source>
</evidence>
<gene>
    <name evidence="2" type="ORF">XD40_0834</name>
    <name evidence="3" type="ORF">XD48_0755</name>
</gene>
<comment type="caution">
    <text evidence="2">The sequence shown here is derived from an EMBL/GenBank/DDBJ whole genome shotgun (WGS) entry which is preliminary data.</text>
</comment>
<sequence length="49" mass="5462">MVEQVHIGVRIPKNLAEAIDRIAKQENNPRSAVIRRLLSEAIKIEIGGD</sequence>
<protein>
    <submittedName>
        <fullName evidence="2">Transcriptional regulator, CopG family</fullName>
    </submittedName>
</protein>
<dbReference type="Proteomes" id="UP000054015">
    <property type="component" value="Unassembled WGS sequence"/>
</dbReference>